<feature type="transmembrane region" description="Helical" evidence="7">
    <location>
        <begin position="101"/>
        <end position="122"/>
    </location>
</feature>
<dbReference type="Pfam" id="PF00528">
    <property type="entry name" value="BPD_transp_1"/>
    <property type="match status" value="1"/>
</dbReference>
<dbReference type="SUPFAM" id="SSF161098">
    <property type="entry name" value="MetI-like"/>
    <property type="match status" value="1"/>
</dbReference>
<evidence type="ECO:0000313" key="10">
    <source>
        <dbReference type="EMBL" id="MCS5717566.1"/>
    </source>
</evidence>
<evidence type="ECO:0000256" key="6">
    <source>
        <dbReference type="ARBA" id="ARBA00023136"/>
    </source>
</evidence>
<dbReference type="RefSeq" id="WP_259505935.1">
    <property type="nucleotide sequence ID" value="NZ_JANLCM010000001.1"/>
</dbReference>
<comment type="caution">
    <text evidence="10">The sequence shown here is derived from an EMBL/GenBank/DDBJ whole genome shotgun (WGS) entry which is preliminary data.</text>
</comment>
<organism evidence="10 11">
    <name type="scientific">Herbiconiux aconitum</name>
    <dbReference type="NCBI Taxonomy" id="2970913"/>
    <lineage>
        <taxon>Bacteria</taxon>
        <taxon>Bacillati</taxon>
        <taxon>Actinomycetota</taxon>
        <taxon>Actinomycetes</taxon>
        <taxon>Micrococcales</taxon>
        <taxon>Microbacteriaceae</taxon>
        <taxon>Herbiconiux</taxon>
    </lineage>
</organism>
<keyword evidence="5 7" id="KW-1133">Transmembrane helix</keyword>
<dbReference type="InterPro" id="IPR051393">
    <property type="entry name" value="ABC_transporter_permease"/>
</dbReference>
<dbReference type="Proteomes" id="UP001165584">
    <property type="component" value="Unassembled WGS sequence"/>
</dbReference>
<evidence type="ECO:0000259" key="9">
    <source>
        <dbReference type="PROSITE" id="PS50928"/>
    </source>
</evidence>
<evidence type="ECO:0000313" key="11">
    <source>
        <dbReference type="Proteomes" id="UP001165584"/>
    </source>
</evidence>
<feature type="domain" description="ABC transmembrane type-1" evidence="9">
    <location>
        <begin position="97"/>
        <end position="314"/>
    </location>
</feature>
<dbReference type="InterPro" id="IPR035906">
    <property type="entry name" value="MetI-like_sf"/>
</dbReference>
<evidence type="ECO:0000256" key="8">
    <source>
        <dbReference type="SAM" id="MobiDB-lite"/>
    </source>
</evidence>
<feature type="transmembrane region" description="Helical" evidence="7">
    <location>
        <begin position="40"/>
        <end position="63"/>
    </location>
</feature>
<dbReference type="PANTHER" id="PTHR30193">
    <property type="entry name" value="ABC TRANSPORTER PERMEASE PROTEIN"/>
    <property type="match status" value="1"/>
</dbReference>
<feature type="transmembrane region" description="Helical" evidence="7">
    <location>
        <begin position="134"/>
        <end position="155"/>
    </location>
</feature>
<evidence type="ECO:0000256" key="7">
    <source>
        <dbReference type="RuleBase" id="RU363032"/>
    </source>
</evidence>
<dbReference type="CDD" id="cd06261">
    <property type="entry name" value="TM_PBP2"/>
    <property type="match status" value="1"/>
</dbReference>
<feature type="transmembrane region" description="Helical" evidence="7">
    <location>
        <begin position="298"/>
        <end position="317"/>
    </location>
</feature>
<evidence type="ECO:0000256" key="2">
    <source>
        <dbReference type="ARBA" id="ARBA00022448"/>
    </source>
</evidence>
<dbReference type="PROSITE" id="PS50928">
    <property type="entry name" value="ABC_TM1"/>
    <property type="match status" value="1"/>
</dbReference>
<evidence type="ECO:0000256" key="3">
    <source>
        <dbReference type="ARBA" id="ARBA00022475"/>
    </source>
</evidence>
<name>A0ABT2GMV6_9MICO</name>
<keyword evidence="2 7" id="KW-0813">Transport</keyword>
<feature type="compositionally biased region" description="Pro residues" evidence="8">
    <location>
        <begin position="369"/>
        <end position="378"/>
    </location>
</feature>
<evidence type="ECO:0000256" key="1">
    <source>
        <dbReference type="ARBA" id="ARBA00004651"/>
    </source>
</evidence>
<gene>
    <name evidence="10" type="ORF">N1027_05380</name>
</gene>
<keyword evidence="4 7" id="KW-0812">Transmembrane</keyword>
<proteinExistence type="inferred from homology"/>
<protein>
    <submittedName>
        <fullName evidence="10">Sugar ABC transporter permease</fullName>
    </submittedName>
</protein>
<evidence type="ECO:0000256" key="4">
    <source>
        <dbReference type="ARBA" id="ARBA00022692"/>
    </source>
</evidence>
<comment type="subcellular location">
    <subcellularLocation>
        <location evidence="1 7">Cell membrane</location>
        <topology evidence="1 7">Multi-pass membrane protein</topology>
    </subcellularLocation>
</comment>
<feature type="transmembrane region" description="Helical" evidence="7">
    <location>
        <begin position="237"/>
        <end position="256"/>
    </location>
</feature>
<reference evidence="10" key="1">
    <citation type="submission" date="2022-08" db="EMBL/GenBank/DDBJ databases">
        <authorList>
            <person name="Deng Y."/>
            <person name="Han X.-F."/>
            <person name="Zhang Y.-Q."/>
        </authorList>
    </citation>
    <scope>NUCLEOTIDE SEQUENCE</scope>
    <source>
        <strain evidence="10">CPCC 205763</strain>
    </source>
</reference>
<keyword evidence="11" id="KW-1185">Reference proteome</keyword>
<keyword evidence="3" id="KW-1003">Cell membrane</keyword>
<keyword evidence="6 7" id="KW-0472">Membrane</keyword>
<dbReference type="EMBL" id="JANLCM010000001">
    <property type="protein sequence ID" value="MCS5717566.1"/>
    <property type="molecule type" value="Genomic_DNA"/>
</dbReference>
<feature type="transmembrane region" description="Helical" evidence="7">
    <location>
        <begin position="185"/>
        <end position="206"/>
    </location>
</feature>
<accession>A0ABT2GMV6</accession>
<feature type="region of interest" description="Disordered" evidence="8">
    <location>
        <begin position="1"/>
        <end position="24"/>
    </location>
</feature>
<evidence type="ECO:0000256" key="5">
    <source>
        <dbReference type="ARBA" id="ARBA00022989"/>
    </source>
</evidence>
<dbReference type="InterPro" id="IPR000515">
    <property type="entry name" value="MetI-like"/>
</dbReference>
<dbReference type="Gene3D" id="1.10.3720.10">
    <property type="entry name" value="MetI-like"/>
    <property type="match status" value="1"/>
</dbReference>
<dbReference type="PANTHER" id="PTHR30193:SF37">
    <property type="entry name" value="INNER MEMBRANE ABC TRANSPORTER PERMEASE PROTEIN YCJO"/>
    <property type="match status" value="1"/>
</dbReference>
<comment type="similarity">
    <text evidence="7">Belongs to the binding-protein-dependent transport system permease family.</text>
</comment>
<sequence>MTATITPPVTSPKPDASPRPAEKRSFRQRLNTWDVKYSPYAYVAPFFILFGLVGLFPLGYTFVVSLNDWNLLTGPGEWVGLGNFQAELADPFFWNSLFNTVSIFFLSAVPQLVAAVFIAAILDRNLRAKTFWRMSVLIPYVVTPVAVTLIFSSAFSEKYGLINNILEAINLDPVMWKTDVFPSHIAIATMVNWRWTGYNALILLAAMQAVPRDIHESAALDGAGQFRRFFSITLPSIRPTMIFVIITATIGGLQIFTEPKLFNPTVSTPGGNDRQYQTTVLYLWDLAFNRQSFGKASAVAWLLFLLIVLFGVLNFLISRRIASTEARVMKKRSARALARSRAEAELTSGFVPGVAPGVGDARDEVPDVASPPPPPHPTAPDITDPTRTEENR</sequence>
<feature type="region of interest" description="Disordered" evidence="8">
    <location>
        <begin position="350"/>
        <end position="392"/>
    </location>
</feature>